<proteinExistence type="predicted"/>
<sequence>MNSRPVVVWESRPERQRGNVITLPSRTGNESAGVQEPSVQTWTVGTAENPAVVTQVSSGFHRKGASTSASQATRMSMAA</sequence>
<reference evidence="2 3" key="1">
    <citation type="submission" date="2023-09" db="EMBL/GenBank/DDBJ databases">
        <title>Complete Genome and Methylome dissection of Bacillus brevis NEB573 original source of BbsI restriction endonuclease.</title>
        <authorList>
            <person name="Fomenkov A."/>
            <person name="Roberts R.D."/>
        </authorList>
    </citation>
    <scope>NUCLEOTIDE SEQUENCE [LARGE SCALE GENOMIC DNA]</scope>
    <source>
        <strain evidence="2 3">NEB573</strain>
    </source>
</reference>
<feature type="region of interest" description="Disordered" evidence="1">
    <location>
        <begin position="58"/>
        <end position="79"/>
    </location>
</feature>
<evidence type="ECO:0000313" key="2">
    <source>
        <dbReference type="EMBL" id="WNC15282.1"/>
    </source>
</evidence>
<accession>A0ABY9T8N3</accession>
<dbReference type="RefSeq" id="WP_310768866.1">
    <property type="nucleotide sequence ID" value="NZ_CP134050.1"/>
</dbReference>
<keyword evidence="3" id="KW-1185">Reference proteome</keyword>
<gene>
    <name evidence="2" type="ORF">RGB73_02585</name>
</gene>
<protein>
    <submittedName>
        <fullName evidence="2">Uncharacterized protein</fullName>
    </submittedName>
</protein>
<evidence type="ECO:0000313" key="3">
    <source>
        <dbReference type="Proteomes" id="UP001256827"/>
    </source>
</evidence>
<dbReference type="EMBL" id="CP134050">
    <property type="protein sequence ID" value="WNC15282.1"/>
    <property type="molecule type" value="Genomic_DNA"/>
</dbReference>
<name>A0ABY9T8N3_BREBE</name>
<evidence type="ECO:0000256" key="1">
    <source>
        <dbReference type="SAM" id="MobiDB-lite"/>
    </source>
</evidence>
<feature type="compositionally biased region" description="Polar residues" evidence="1">
    <location>
        <begin position="65"/>
        <end position="79"/>
    </location>
</feature>
<organism evidence="2 3">
    <name type="scientific">Brevibacillus brevis</name>
    <name type="common">Bacillus brevis</name>
    <dbReference type="NCBI Taxonomy" id="1393"/>
    <lineage>
        <taxon>Bacteria</taxon>
        <taxon>Bacillati</taxon>
        <taxon>Bacillota</taxon>
        <taxon>Bacilli</taxon>
        <taxon>Bacillales</taxon>
        <taxon>Paenibacillaceae</taxon>
        <taxon>Brevibacillus</taxon>
    </lineage>
</organism>
<dbReference type="Proteomes" id="UP001256827">
    <property type="component" value="Chromosome"/>
</dbReference>